<evidence type="ECO:0000313" key="1">
    <source>
        <dbReference type="EMBL" id="KAI0027349.1"/>
    </source>
</evidence>
<accession>A0ACB8Q6E9</accession>
<organism evidence="1 2">
    <name type="scientific">Vararia minispora EC-137</name>
    <dbReference type="NCBI Taxonomy" id="1314806"/>
    <lineage>
        <taxon>Eukaryota</taxon>
        <taxon>Fungi</taxon>
        <taxon>Dikarya</taxon>
        <taxon>Basidiomycota</taxon>
        <taxon>Agaricomycotina</taxon>
        <taxon>Agaricomycetes</taxon>
        <taxon>Russulales</taxon>
        <taxon>Lachnocladiaceae</taxon>
        <taxon>Vararia</taxon>
    </lineage>
</organism>
<dbReference type="Proteomes" id="UP000814128">
    <property type="component" value="Unassembled WGS sequence"/>
</dbReference>
<sequence>MRGAAFWHLLGYDHCYYDPSREIPDLTGKVAVVTGVSEETIGHYCVQLLSLHGCKVYAASRNEQKTLHCLSVIEKAHPKLKGSGLLIFHHLDLSSCVLAKRSGEEFRKRETRLDILVNNAGRLALHHSMTPEGIEESIATNHVGMFVFTNEVLPVLKSTSKLPGSDVRVVIHTSLGHTFTVRHNFESPDDLNDLPTTNSFLGRSRRYGTSKFMNLLFTRELQQRLDAEGYPMIVIALHPGVVQSSGAQACNPWFVDLLFRLLGVGPYEGAFTTLFAATSAEVAARRDKYRGAYVLPYGRIAQPAPQAQDDALAKTLWDTTERVVADICARAEG</sequence>
<name>A0ACB8Q6E9_9AGAM</name>
<reference evidence="1" key="2">
    <citation type="journal article" date="2022" name="New Phytol.">
        <title>Evolutionary transition to the ectomycorrhizal habit in the genomes of a hyperdiverse lineage of mushroom-forming fungi.</title>
        <authorList>
            <person name="Looney B."/>
            <person name="Miyauchi S."/>
            <person name="Morin E."/>
            <person name="Drula E."/>
            <person name="Courty P.E."/>
            <person name="Kohler A."/>
            <person name="Kuo A."/>
            <person name="LaButti K."/>
            <person name="Pangilinan J."/>
            <person name="Lipzen A."/>
            <person name="Riley R."/>
            <person name="Andreopoulos W."/>
            <person name="He G."/>
            <person name="Johnson J."/>
            <person name="Nolan M."/>
            <person name="Tritt A."/>
            <person name="Barry K.W."/>
            <person name="Grigoriev I.V."/>
            <person name="Nagy L.G."/>
            <person name="Hibbett D."/>
            <person name="Henrissat B."/>
            <person name="Matheny P.B."/>
            <person name="Labbe J."/>
            <person name="Martin F.M."/>
        </authorList>
    </citation>
    <scope>NUCLEOTIDE SEQUENCE</scope>
    <source>
        <strain evidence="1">EC-137</strain>
    </source>
</reference>
<protein>
    <submittedName>
        <fullName evidence="1">NAD-P-binding protein</fullName>
    </submittedName>
</protein>
<keyword evidence="2" id="KW-1185">Reference proteome</keyword>
<evidence type="ECO:0000313" key="2">
    <source>
        <dbReference type="Proteomes" id="UP000814128"/>
    </source>
</evidence>
<reference evidence="1" key="1">
    <citation type="submission" date="2021-02" db="EMBL/GenBank/DDBJ databases">
        <authorList>
            <consortium name="DOE Joint Genome Institute"/>
            <person name="Ahrendt S."/>
            <person name="Looney B.P."/>
            <person name="Miyauchi S."/>
            <person name="Morin E."/>
            <person name="Drula E."/>
            <person name="Courty P.E."/>
            <person name="Chicoki N."/>
            <person name="Fauchery L."/>
            <person name="Kohler A."/>
            <person name="Kuo A."/>
            <person name="Labutti K."/>
            <person name="Pangilinan J."/>
            <person name="Lipzen A."/>
            <person name="Riley R."/>
            <person name="Andreopoulos W."/>
            <person name="He G."/>
            <person name="Johnson J."/>
            <person name="Barry K.W."/>
            <person name="Grigoriev I.V."/>
            <person name="Nagy L."/>
            <person name="Hibbett D."/>
            <person name="Henrissat B."/>
            <person name="Matheny P.B."/>
            <person name="Labbe J."/>
            <person name="Martin F."/>
        </authorList>
    </citation>
    <scope>NUCLEOTIDE SEQUENCE</scope>
    <source>
        <strain evidence="1">EC-137</strain>
    </source>
</reference>
<gene>
    <name evidence="1" type="ORF">K488DRAFT_90970</name>
</gene>
<comment type="caution">
    <text evidence="1">The sequence shown here is derived from an EMBL/GenBank/DDBJ whole genome shotgun (WGS) entry which is preliminary data.</text>
</comment>
<proteinExistence type="predicted"/>
<dbReference type="EMBL" id="MU273926">
    <property type="protein sequence ID" value="KAI0027349.1"/>
    <property type="molecule type" value="Genomic_DNA"/>
</dbReference>